<reference evidence="1" key="1">
    <citation type="submission" date="2022-08" db="EMBL/GenBank/DDBJ databases">
        <title>Genomic Encyclopedia of Type Strains, Phase V (KMG-V): Genome sequencing to study the core and pangenomes of soil and plant-associated prokaryotes.</title>
        <authorList>
            <person name="Whitman W."/>
        </authorList>
    </citation>
    <scope>NUCLEOTIDE SEQUENCE</scope>
    <source>
        <strain evidence="1">PS</strain>
    </source>
</reference>
<evidence type="ECO:0000313" key="2">
    <source>
        <dbReference type="Proteomes" id="UP001140258"/>
    </source>
</evidence>
<evidence type="ECO:0000313" key="1">
    <source>
        <dbReference type="EMBL" id="MCS3921637.1"/>
    </source>
</evidence>
<sequence length="76" mass="8709">MFNVGGMKNYINQYKQLKTAIEYISEKGYTVNIRQNEKPIMVVGKHAKPNFVLKSTVGNVKVNCINTVKLIYNMKL</sequence>
<organism evidence="1 2">
    <name type="scientific">Methanococcus voltae PS</name>
    <dbReference type="NCBI Taxonomy" id="523842"/>
    <lineage>
        <taxon>Archaea</taxon>
        <taxon>Methanobacteriati</taxon>
        <taxon>Methanobacteriota</taxon>
        <taxon>Methanomada group</taxon>
        <taxon>Methanococci</taxon>
        <taxon>Methanococcales</taxon>
        <taxon>Methanococcaceae</taxon>
        <taxon>Methanococcus</taxon>
    </lineage>
</organism>
<accession>A0ABT2EUK8</accession>
<comment type="caution">
    <text evidence="1">The sequence shown here is derived from an EMBL/GenBank/DDBJ whole genome shotgun (WGS) entry which is preliminary data.</text>
</comment>
<keyword evidence="2" id="KW-1185">Reference proteome</keyword>
<name>A0ABT2EUK8_METVO</name>
<dbReference type="RefSeq" id="WP_259050632.1">
    <property type="nucleotide sequence ID" value="NZ_JANUCQ010000001.1"/>
</dbReference>
<dbReference type="Proteomes" id="UP001140258">
    <property type="component" value="Unassembled WGS sequence"/>
</dbReference>
<protein>
    <submittedName>
        <fullName evidence="1">Uncharacterized protein</fullName>
    </submittedName>
</protein>
<proteinExistence type="predicted"/>
<gene>
    <name evidence="1" type="ORF">M2325_000310</name>
</gene>
<dbReference type="EMBL" id="JANUCQ010000001">
    <property type="protein sequence ID" value="MCS3921637.1"/>
    <property type="molecule type" value="Genomic_DNA"/>
</dbReference>